<keyword evidence="3" id="KW-1185">Reference proteome</keyword>
<name>A0A239DIS7_9FLAO</name>
<dbReference type="Proteomes" id="UP000198379">
    <property type="component" value="Unassembled WGS sequence"/>
</dbReference>
<dbReference type="AlphaFoldDB" id="A0A239DIS7"/>
<reference evidence="2 3" key="1">
    <citation type="submission" date="2017-06" db="EMBL/GenBank/DDBJ databases">
        <authorList>
            <person name="Kim H.J."/>
            <person name="Triplett B.A."/>
        </authorList>
    </citation>
    <scope>NUCLEOTIDE SEQUENCE [LARGE SCALE GENOMIC DNA]</scope>
    <source>
        <strain evidence="2 3">DSM 25597</strain>
    </source>
</reference>
<keyword evidence="1" id="KW-0732">Signal</keyword>
<evidence type="ECO:0000256" key="1">
    <source>
        <dbReference type="SAM" id="SignalP"/>
    </source>
</evidence>
<feature type="chain" id="PRO_5011969336" description="YD repeat-containing protein" evidence="1">
    <location>
        <begin position="21"/>
        <end position="301"/>
    </location>
</feature>
<organism evidence="2 3">
    <name type="scientific">Dokdonia pacifica</name>
    <dbReference type="NCBI Taxonomy" id="1627892"/>
    <lineage>
        <taxon>Bacteria</taxon>
        <taxon>Pseudomonadati</taxon>
        <taxon>Bacteroidota</taxon>
        <taxon>Flavobacteriia</taxon>
        <taxon>Flavobacteriales</taxon>
        <taxon>Flavobacteriaceae</taxon>
        <taxon>Dokdonia</taxon>
    </lineage>
</organism>
<evidence type="ECO:0008006" key="4">
    <source>
        <dbReference type="Google" id="ProtNLM"/>
    </source>
</evidence>
<accession>A0A239DIS7</accession>
<protein>
    <recommendedName>
        <fullName evidence="4">YD repeat-containing protein</fullName>
    </recommendedName>
</protein>
<proteinExistence type="predicted"/>
<evidence type="ECO:0000313" key="2">
    <source>
        <dbReference type="EMBL" id="SNS31852.1"/>
    </source>
</evidence>
<dbReference type="OrthoDB" id="1201166at2"/>
<feature type="signal peptide" evidence="1">
    <location>
        <begin position="1"/>
        <end position="20"/>
    </location>
</feature>
<dbReference type="EMBL" id="FZNY01000011">
    <property type="protein sequence ID" value="SNS31852.1"/>
    <property type="molecule type" value="Genomic_DNA"/>
</dbReference>
<dbReference type="RefSeq" id="WP_089373772.1">
    <property type="nucleotide sequence ID" value="NZ_BMEP01000008.1"/>
</dbReference>
<sequence>MKPIFYLCAFALSFTFFSCSTENDTIPENEIPEETLPEENVVLVIKQVQRQIIGIDCPPRIIDFNTDGQIMEINSCGETYRTYIRNSESNLIGYTSTVGSVGFGYENDLWISFGTANDTGGSFTTINYNDNIMTFQSLQNDGEPFSTRGEFVFEDESFKKPLLSRGVSNDTGEIIAVNAIFGYNNDDMTTISNFGYDPNLDETYPTFDWTFAYDDKTNPFQAGLPSNPIFSLYAPFIDFNGYDSFFYHSKHNITQQIFTSYINDFTTIHDYEYEYNEEGYPVLMNESINGELRYIYNFEYY</sequence>
<gene>
    <name evidence="2" type="ORF">SAMN06265376_11119</name>
</gene>
<dbReference type="PROSITE" id="PS51257">
    <property type="entry name" value="PROKAR_LIPOPROTEIN"/>
    <property type="match status" value="1"/>
</dbReference>
<evidence type="ECO:0000313" key="3">
    <source>
        <dbReference type="Proteomes" id="UP000198379"/>
    </source>
</evidence>